<dbReference type="EMBL" id="JAJEPV010000015">
    <property type="protein sequence ID" value="MCC2119482.1"/>
    <property type="molecule type" value="Genomic_DNA"/>
</dbReference>
<gene>
    <name evidence="3" type="ORF">LKD75_07700</name>
</gene>
<comment type="caution">
    <text evidence="3">The sequence shown here is derived from an EMBL/GenBank/DDBJ whole genome shotgun (WGS) entry which is preliminary data.</text>
</comment>
<keyword evidence="4" id="KW-1185">Reference proteome</keyword>
<protein>
    <submittedName>
        <fullName evidence="3">SDR family oxidoreductase</fullName>
    </submittedName>
</protein>
<dbReference type="SUPFAM" id="SSF51735">
    <property type="entry name" value="NAD(P)-binding Rossmann-fold domains"/>
    <property type="match status" value="1"/>
</dbReference>
<dbReference type="InterPro" id="IPR002347">
    <property type="entry name" value="SDR_fam"/>
</dbReference>
<evidence type="ECO:0000313" key="3">
    <source>
        <dbReference type="EMBL" id="MCC2119482.1"/>
    </source>
</evidence>
<name>A0AAE3A0C2_9FIRM</name>
<dbReference type="CDD" id="cd05233">
    <property type="entry name" value="SDR_c"/>
    <property type="match status" value="1"/>
</dbReference>
<dbReference type="PANTHER" id="PTHR44196">
    <property type="entry name" value="DEHYDROGENASE/REDUCTASE SDR FAMILY MEMBER 7B"/>
    <property type="match status" value="1"/>
</dbReference>
<dbReference type="AlphaFoldDB" id="A0AAE3A0C2"/>
<evidence type="ECO:0000256" key="1">
    <source>
        <dbReference type="ARBA" id="ARBA00006484"/>
    </source>
</evidence>
<dbReference type="Pfam" id="PF00106">
    <property type="entry name" value="adh_short"/>
    <property type="match status" value="1"/>
</dbReference>
<dbReference type="RefSeq" id="WP_227733141.1">
    <property type="nucleotide sequence ID" value="NZ_JAJEPV010000015.1"/>
</dbReference>
<dbReference type="GO" id="GO:0016020">
    <property type="term" value="C:membrane"/>
    <property type="evidence" value="ECO:0007669"/>
    <property type="project" value="TreeGrafter"/>
</dbReference>
<dbReference type="InterPro" id="IPR036291">
    <property type="entry name" value="NAD(P)-bd_dom_sf"/>
</dbReference>
<dbReference type="Proteomes" id="UP001197795">
    <property type="component" value="Unassembled WGS sequence"/>
</dbReference>
<proteinExistence type="inferred from homology"/>
<organism evidence="3 4">
    <name type="scientific">Waltera acetigignens</name>
    <dbReference type="NCBI Taxonomy" id="2981769"/>
    <lineage>
        <taxon>Bacteria</taxon>
        <taxon>Bacillati</taxon>
        <taxon>Bacillota</taxon>
        <taxon>Clostridia</taxon>
        <taxon>Lachnospirales</taxon>
        <taxon>Lachnospiraceae</taxon>
        <taxon>Waltera</taxon>
    </lineage>
</organism>
<dbReference type="GO" id="GO:0016491">
    <property type="term" value="F:oxidoreductase activity"/>
    <property type="evidence" value="ECO:0007669"/>
    <property type="project" value="UniProtKB-KW"/>
</dbReference>
<dbReference type="PRINTS" id="PR00081">
    <property type="entry name" value="GDHRDH"/>
</dbReference>
<accession>A0AAE3A0C2</accession>
<dbReference type="Gene3D" id="3.40.50.720">
    <property type="entry name" value="NAD(P)-binding Rossmann-like Domain"/>
    <property type="match status" value="1"/>
</dbReference>
<evidence type="ECO:0000313" key="4">
    <source>
        <dbReference type="Proteomes" id="UP001197795"/>
    </source>
</evidence>
<sequence>MNIVIIGGSRGIGKAAARELLQDGNNVLIVGRNPKTLEETGKELAGAATYSCDAGKAEETTGLVDAVKNGKIAGFGDNVDGLILCAAVFPNPATKTSVVQPEPEELQAMLDSNVTAYYRLVKEFLPLLAPGSRIVLIGSTSGIRRDRGGIYGISKWALRSYAYALREECKPMGIGVSLINPGGTFTETRKKSSEEDRSLLETSDLGKVIALTFRLSPQAVLEEVNIRPLKGDTY</sequence>
<reference evidence="3 4" key="1">
    <citation type="submission" date="2021-10" db="EMBL/GenBank/DDBJ databases">
        <title>Anaerobic single-cell dispensing facilitates the cultivation of human gut bacteria.</title>
        <authorList>
            <person name="Afrizal A."/>
        </authorList>
    </citation>
    <scope>NUCLEOTIDE SEQUENCE [LARGE SCALE GENOMIC DNA]</scope>
    <source>
        <strain evidence="3 4">CLA-AA-H273</strain>
    </source>
</reference>
<evidence type="ECO:0000256" key="2">
    <source>
        <dbReference type="ARBA" id="ARBA00023002"/>
    </source>
</evidence>
<keyword evidence="2" id="KW-0560">Oxidoreductase</keyword>
<dbReference type="PANTHER" id="PTHR44196:SF1">
    <property type="entry name" value="DEHYDROGENASE_REDUCTASE SDR FAMILY MEMBER 7B"/>
    <property type="match status" value="1"/>
</dbReference>
<comment type="similarity">
    <text evidence="1">Belongs to the short-chain dehydrogenases/reductases (SDR) family.</text>
</comment>